<evidence type="ECO:0000256" key="4">
    <source>
        <dbReference type="ARBA" id="ARBA00013244"/>
    </source>
</evidence>
<feature type="active site" evidence="12">
    <location>
        <position position="371"/>
    </location>
</feature>
<keyword evidence="16" id="KW-1185">Reference proteome</keyword>
<comment type="pathway">
    <text evidence="2">Lipid metabolism.</text>
</comment>
<protein>
    <recommendedName>
        <fullName evidence="4">diacylglycerol O-acyltransferase</fullName>
        <ecNumber evidence="4">2.3.1.20</ecNumber>
    </recommendedName>
</protein>
<dbReference type="GO" id="GO:0005789">
    <property type="term" value="C:endoplasmic reticulum membrane"/>
    <property type="evidence" value="ECO:0007669"/>
    <property type="project" value="UniProtKB-SubCell"/>
</dbReference>
<dbReference type="GO" id="GO:0004144">
    <property type="term" value="F:diacylglycerol O-acyltransferase activity"/>
    <property type="evidence" value="ECO:0007669"/>
    <property type="project" value="UniProtKB-EC"/>
</dbReference>
<evidence type="ECO:0000313" key="16">
    <source>
        <dbReference type="Proteomes" id="UP000269721"/>
    </source>
</evidence>
<keyword evidence="9 14" id="KW-0472">Membrane</keyword>
<feature type="non-terminal residue" evidence="15">
    <location>
        <position position="1"/>
    </location>
</feature>
<evidence type="ECO:0000256" key="11">
    <source>
        <dbReference type="ARBA" id="ARBA00023568"/>
    </source>
</evidence>
<evidence type="ECO:0000256" key="8">
    <source>
        <dbReference type="ARBA" id="ARBA00022989"/>
    </source>
</evidence>
<comment type="function">
    <text evidence="11">Sterol O-acyltransferase that catalyzes the formation of stery esters.</text>
</comment>
<dbReference type="EMBL" id="KZ995264">
    <property type="protein sequence ID" value="RKO91026.1"/>
    <property type="molecule type" value="Genomic_DNA"/>
</dbReference>
<gene>
    <name evidence="15" type="ORF">BDK51DRAFT_12223</name>
</gene>
<feature type="non-terminal residue" evidence="15">
    <location>
        <position position="387"/>
    </location>
</feature>
<dbReference type="GO" id="GO:0019432">
    <property type="term" value="P:triglyceride biosynthetic process"/>
    <property type="evidence" value="ECO:0007669"/>
    <property type="project" value="TreeGrafter"/>
</dbReference>
<dbReference type="InterPro" id="IPR014371">
    <property type="entry name" value="Oat_ACAT_DAG_ARE"/>
</dbReference>
<evidence type="ECO:0000313" key="15">
    <source>
        <dbReference type="EMBL" id="RKO91026.1"/>
    </source>
</evidence>
<organism evidence="15 16">
    <name type="scientific">Blyttiomyces helicus</name>
    <dbReference type="NCBI Taxonomy" id="388810"/>
    <lineage>
        <taxon>Eukaryota</taxon>
        <taxon>Fungi</taxon>
        <taxon>Fungi incertae sedis</taxon>
        <taxon>Chytridiomycota</taxon>
        <taxon>Chytridiomycota incertae sedis</taxon>
        <taxon>Chytridiomycetes</taxon>
        <taxon>Chytridiomycetes incertae sedis</taxon>
        <taxon>Blyttiomyces</taxon>
    </lineage>
</organism>
<dbReference type="OrthoDB" id="10039049at2759"/>
<keyword evidence="5 15" id="KW-0808">Transferase</keyword>
<name>A0A4P9WK90_9FUNG</name>
<evidence type="ECO:0000256" key="13">
    <source>
        <dbReference type="SAM" id="MobiDB-lite"/>
    </source>
</evidence>
<keyword evidence="8 14" id="KW-1133">Transmembrane helix</keyword>
<dbReference type="InterPro" id="IPR004299">
    <property type="entry name" value="MBOAT_fam"/>
</dbReference>
<comment type="similarity">
    <text evidence="3">Belongs to the membrane-bound acyltransferase family. Sterol o-acyltransferase subfamily.</text>
</comment>
<evidence type="ECO:0000256" key="1">
    <source>
        <dbReference type="ARBA" id="ARBA00004477"/>
    </source>
</evidence>
<dbReference type="Proteomes" id="UP000269721">
    <property type="component" value="Unassembled WGS sequence"/>
</dbReference>
<evidence type="ECO:0000256" key="5">
    <source>
        <dbReference type="ARBA" id="ARBA00022679"/>
    </source>
</evidence>
<evidence type="ECO:0000256" key="2">
    <source>
        <dbReference type="ARBA" id="ARBA00005189"/>
    </source>
</evidence>
<keyword evidence="7" id="KW-0256">Endoplasmic reticulum</keyword>
<feature type="transmembrane region" description="Helical" evidence="14">
    <location>
        <begin position="67"/>
        <end position="87"/>
    </location>
</feature>
<keyword evidence="10 15" id="KW-0012">Acyltransferase</keyword>
<evidence type="ECO:0000256" key="3">
    <source>
        <dbReference type="ARBA" id="ARBA00009010"/>
    </source>
</evidence>
<evidence type="ECO:0000256" key="9">
    <source>
        <dbReference type="ARBA" id="ARBA00023136"/>
    </source>
</evidence>
<accession>A0A4P9WK90</accession>
<dbReference type="EC" id="2.3.1.20" evidence="4"/>
<feature type="transmembrane region" description="Helical" evidence="14">
    <location>
        <begin position="281"/>
        <end position="305"/>
    </location>
</feature>
<evidence type="ECO:0000256" key="10">
    <source>
        <dbReference type="ARBA" id="ARBA00023315"/>
    </source>
</evidence>
<sequence>YSHTYLVHTISRASPLSKESPEQNYRGFFNLAMLLLAVSNLRLAIENYMKYGFLLSLPLQSVDGGDLGWAFVSFAWQLVPLVLAFVIESSSARTLHSTGILHFINISLCLVIPILISWFKISHPFISSLPISTSCVLFLKLISYALVNSDLRCEKALNISPPRVEEPSARHAPPLKESQGAGEVEDDAGDGGMVDVAYPGNVQFGNLVYFVFAPTLSYQASYPRTKRFRRSFFLKRLMEASVGLAALYFLAAQYAAPTLHNSITALENLEFFRLVERVLKLSVISVVMWLLFFWVFFHCWLNMLAEAMRFGDRRFYLTWWNAKDIGTYWRLWNTPVYNWGKRHIYLPMIVNHGISPFVANFAVFFVSAVLHEVLIGVPTHCLNGWAF</sequence>
<feature type="transmembrane region" description="Helical" evidence="14">
    <location>
        <begin position="99"/>
        <end position="119"/>
    </location>
</feature>
<keyword evidence="6 14" id="KW-0812">Transmembrane</keyword>
<evidence type="ECO:0000256" key="7">
    <source>
        <dbReference type="ARBA" id="ARBA00022824"/>
    </source>
</evidence>
<feature type="transmembrane region" description="Helical" evidence="14">
    <location>
        <begin position="27"/>
        <end position="45"/>
    </location>
</feature>
<evidence type="ECO:0000256" key="12">
    <source>
        <dbReference type="PIRSR" id="PIRSR000439-1"/>
    </source>
</evidence>
<proteinExistence type="inferred from homology"/>
<evidence type="ECO:0000256" key="14">
    <source>
        <dbReference type="SAM" id="Phobius"/>
    </source>
</evidence>
<dbReference type="PANTHER" id="PTHR10408:SF7">
    <property type="entry name" value="DIACYLGLYCEROL O-ACYLTRANSFERASE 1"/>
    <property type="match status" value="1"/>
</dbReference>
<feature type="transmembrane region" description="Helical" evidence="14">
    <location>
        <begin position="237"/>
        <end position="256"/>
    </location>
</feature>
<dbReference type="PANTHER" id="PTHR10408">
    <property type="entry name" value="STEROL O-ACYLTRANSFERASE"/>
    <property type="match status" value="1"/>
</dbReference>
<feature type="region of interest" description="Disordered" evidence="13">
    <location>
        <begin position="164"/>
        <end position="186"/>
    </location>
</feature>
<evidence type="ECO:0000256" key="6">
    <source>
        <dbReference type="ARBA" id="ARBA00022692"/>
    </source>
</evidence>
<feature type="transmembrane region" description="Helical" evidence="14">
    <location>
        <begin position="125"/>
        <end position="147"/>
    </location>
</feature>
<dbReference type="Pfam" id="PF03062">
    <property type="entry name" value="MBOAT"/>
    <property type="match status" value="1"/>
</dbReference>
<comment type="subcellular location">
    <subcellularLocation>
        <location evidence="1">Endoplasmic reticulum membrane</location>
        <topology evidence="1">Multi-pass membrane protein</topology>
    </subcellularLocation>
</comment>
<dbReference type="AlphaFoldDB" id="A0A4P9WK90"/>
<dbReference type="PIRSF" id="PIRSF000439">
    <property type="entry name" value="Oat_ACAT_DAG_ARE"/>
    <property type="match status" value="1"/>
</dbReference>
<reference evidence="16" key="1">
    <citation type="journal article" date="2018" name="Nat. Microbiol.">
        <title>Leveraging single-cell genomics to expand the fungal tree of life.</title>
        <authorList>
            <person name="Ahrendt S.R."/>
            <person name="Quandt C.A."/>
            <person name="Ciobanu D."/>
            <person name="Clum A."/>
            <person name="Salamov A."/>
            <person name="Andreopoulos B."/>
            <person name="Cheng J.F."/>
            <person name="Woyke T."/>
            <person name="Pelin A."/>
            <person name="Henrissat B."/>
            <person name="Reynolds N.K."/>
            <person name="Benny G.L."/>
            <person name="Smith M.E."/>
            <person name="James T.Y."/>
            <person name="Grigoriev I.V."/>
        </authorList>
    </citation>
    <scope>NUCLEOTIDE SEQUENCE [LARGE SCALE GENOMIC DNA]</scope>
</reference>